<accession>A0A7J0DBD1</accession>
<dbReference type="EMBL" id="BJWL01000124">
    <property type="protein sequence ID" value="GFS30499.1"/>
    <property type="molecule type" value="Genomic_DNA"/>
</dbReference>
<evidence type="ECO:0000313" key="2">
    <source>
        <dbReference type="Proteomes" id="UP000585474"/>
    </source>
</evidence>
<dbReference type="AlphaFoldDB" id="A0A7J0DBD1"/>
<keyword evidence="2" id="KW-1185">Reference proteome</keyword>
<reference evidence="2" key="1">
    <citation type="submission" date="2019-07" db="EMBL/GenBank/DDBJ databases">
        <title>De Novo Assembly of kiwifruit Actinidia rufa.</title>
        <authorList>
            <person name="Sugita-Konishi S."/>
            <person name="Sato K."/>
            <person name="Mori E."/>
            <person name="Abe Y."/>
            <person name="Kisaki G."/>
            <person name="Hamano K."/>
            <person name="Suezawa K."/>
            <person name="Otani M."/>
            <person name="Fukuda T."/>
            <person name="Manabe T."/>
            <person name="Gomi K."/>
            <person name="Tabuchi M."/>
            <person name="Akimitsu K."/>
            <person name="Kataoka I."/>
        </authorList>
    </citation>
    <scope>NUCLEOTIDE SEQUENCE [LARGE SCALE GENOMIC DNA]</scope>
    <source>
        <strain evidence="2">cv. Fuchu</strain>
    </source>
</reference>
<gene>
    <name evidence="1" type="ORF">Acr_00g0012250</name>
</gene>
<proteinExistence type="predicted"/>
<comment type="caution">
    <text evidence="1">The sequence shown here is derived from an EMBL/GenBank/DDBJ whole genome shotgun (WGS) entry which is preliminary data.</text>
</comment>
<organism evidence="1 2">
    <name type="scientific">Actinidia rufa</name>
    <dbReference type="NCBI Taxonomy" id="165716"/>
    <lineage>
        <taxon>Eukaryota</taxon>
        <taxon>Viridiplantae</taxon>
        <taxon>Streptophyta</taxon>
        <taxon>Embryophyta</taxon>
        <taxon>Tracheophyta</taxon>
        <taxon>Spermatophyta</taxon>
        <taxon>Magnoliopsida</taxon>
        <taxon>eudicotyledons</taxon>
        <taxon>Gunneridae</taxon>
        <taxon>Pentapetalae</taxon>
        <taxon>asterids</taxon>
        <taxon>Ericales</taxon>
        <taxon>Actinidiaceae</taxon>
        <taxon>Actinidia</taxon>
    </lineage>
</organism>
<evidence type="ECO:0000313" key="1">
    <source>
        <dbReference type="EMBL" id="GFS30499.1"/>
    </source>
</evidence>
<name>A0A7J0DBD1_9ERIC</name>
<dbReference type="Proteomes" id="UP000585474">
    <property type="component" value="Unassembled WGS sequence"/>
</dbReference>
<sequence>MTCYIHVETINEMRGYFPNKRRCPLWDERKKIEDRHSRRFYDYIAQRVSTWFDTLAVLSLDRLQLGAYLHAPITVLVSKLLTQPCPYDVDSSASSIVDVSIRVWVLSKASNIVIVPSSLNSGISEVIAVNSARDHDTSVAIAQAVMLPNDVVALSEETSETMRNLLVMQHVQVSIMRHEVPEVSWKVEHQVFLEPFPMTSLCSHRAVRITEHAGTTLLTATALRPLSLAHKSPSWFCLALSVSRRSTPDLVHSSDLLVLLMATVLLLDRLSTLTALYASSSSLPFLRQGVLGA</sequence>
<protein>
    <submittedName>
        <fullName evidence="1">Uncharacterized protein</fullName>
    </submittedName>
</protein>